<dbReference type="OrthoDB" id="9807214at2"/>
<evidence type="ECO:0000313" key="8">
    <source>
        <dbReference type="EMBL" id="SDF24444.1"/>
    </source>
</evidence>
<dbReference type="InterPro" id="IPR002994">
    <property type="entry name" value="Surf1/Shy1"/>
</dbReference>
<comment type="subcellular location">
    <subcellularLocation>
        <location evidence="6">Cell membrane</location>
        <topology evidence="6">Multi-pass membrane protein</topology>
    </subcellularLocation>
    <subcellularLocation>
        <location evidence="1">Membrane</location>
    </subcellularLocation>
</comment>
<dbReference type="PROSITE" id="PS50895">
    <property type="entry name" value="SURF1"/>
    <property type="match status" value="1"/>
</dbReference>
<evidence type="ECO:0000256" key="6">
    <source>
        <dbReference type="RuleBase" id="RU363076"/>
    </source>
</evidence>
<evidence type="ECO:0000256" key="4">
    <source>
        <dbReference type="ARBA" id="ARBA00022989"/>
    </source>
</evidence>
<keyword evidence="9" id="KW-1185">Reference proteome</keyword>
<keyword evidence="6" id="KW-1003">Cell membrane</keyword>
<evidence type="ECO:0000256" key="7">
    <source>
        <dbReference type="SAM" id="MobiDB-lite"/>
    </source>
</evidence>
<feature type="region of interest" description="Disordered" evidence="7">
    <location>
        <begin position="246"/>
        <end position="276"/>
    </location>
</feature>
<feature type="transmembrane region" description="Helical" evidence="6">
    <location>
        <begin position="9"/>
        <end position="30"/>
    </location>
</feature>
<proteinExistence type="inferred from homology"/>
<feature type="compositionally biased region" description="Basic and acidic residues" evidence="7">
    <location>
        <begin position="251"/>
        <end position="276"/>
    </location>
</feature>
<evidence type="ECO:0000256" key="3">
    <source>
        <dbReference type="ARBA" id="ARBA00022692"/>
    </source>
</evidence>
<protein>
    <recommendedName>
        <fullName evidence="6">SURF1-like protein</fullName>
    </recommendedName>
</protein>
<organism evidence="8 9">
    <name type="scientific">Pseudonocardia oroxyli</name>
    <dbReference type="NCBI Taxonomy" id="366584"/>
    <lineage>
        <taxon>Bacteria</taxon>
        <taxon>Bacillati</taxon>
        <taxon>Actinomycetota</taxon>
        <taxon>Actinomycetes</taxon>
        <taxon>Pseudonocardiales</taxon>
        <taxon>Pseudonocardiaceae</taxon>
        <taxon>Pseudonocardia</taxon>
    </lineage>
</organism>
<dbReference type="STRING" id="366584.SAMN05216377_10457"/>
<dbReference type="Pfam" id="PF02104">
    <property type="entry name" value="SURF1"/>
    <property type="match status" value="1"/>
</dbReference>
<reference evidence="8 9" key="1">
    <citation type="submission" date="2016-10" db="EMBL/GenBank/DDBJ databases">
        <authorList>
            <person name="de Groot N.N."/>
        </authorList>
    </citation>
    <scope>NUCLEOTIDE SEQUENCE [LARGE SCALE GENOMIC DNA]</scope>
    <source>
        <strain evidence="8 9">CGMCC 4.3143</strain>
    </source>
</reference>
<feature type="transmembrane region" description="Helical" evidence="6">
    <location>
        <begin position="217"/>
        <end position="236"/>
    </location>
</feature>
<dbReference type="PROSITE" id="PS51257">
    <property type="entry name" value="PROKAR_LIPOPROTEIN"/>
    <property type="match status" value="1"/>
</dbReference>
<dbReference type="GO" id="GO:0005886">
    <property type="term" value="C:plasma membrane"/>
    <property type="evidence" value="ECO:0007669"/>
    <property type="project" value="UniProtKB-SubCell"/>
</dbReference>
<evidence type="ECO:0000256" key="1">
    <source>
        <dbReference type="ARBA" id="ARBA00004370"/>
    </source>
</evidence>
<dbReference type="RefSeq" id="WP_093078729.1">
    <property type="nucleotide sequence ID" value="NZ_FNBE01000004.1"/>
</dbReference>
<evidence type="ECO:0000256" key="5">
    <source>
        <dbReference type="ARBA" id="ARBA00023136"/>
    </source>
</evidence>
<accession>A0A1G7JI38</accession>
<comment type="similarity">
    <text evidence="2 6">Belongs to the SURF1 family.</text>
</comment>
<gene>
    <name evidence="8" type="ORF">SAMN05216377_10457</name>
</gene>
<name>A0A1G7JI38_PSEOR</name>
<dbReference type="EMBL" id="FNBE01000004">
    <property type="protein sequence ID" value="SDF24444.1"/>
    <property type="molecule type" value="Genomic_DNA"/>
</dbReference>
<dbReference type="PANTHER" id="PTHR23427:SF2">
    <property type="entry name" value="SURFEIT LOCUS PROTEIN 1"/>
    <property type="match status" value="1"/>
</dbReference>
<sequence length="276" mass="29675">MRFLLRPGWIAFVVVVIGFVVACYTLLAPWQFDREGQRQAQERAIAEANATPPVPFESLVPGGSVAAADEWRQVTVTGQYLPADEALVRLRVVDGKPASEVLTPVRLGDGRVVVVDRGSIAADEGQTVPDVAPAPAGPVTLSGRLRLNETDGTGRAPLVDGSHLQIYAADSRSLAAATGLSDVVEGYVVLAPGQPGVLTPIPISTPSSAAPFTNGSYALQWLTFGAIALLALGYFVRLEMLQRRGRRERRERRADLRDALSGRDMEQEQDQAEPRP</sequence>
<keyword evidence="4 6" id="KW-1133">Transmembrane helix</keyword>
<dbReference type="PANTHER" id="PTHR23427">
    <property type="entry name" value="SURFEIT LOCUS PROTEIN"/>
    <property type="match status" value="1"/>
</dbReference>
<evidence type="ECO:0000256" key="2">
    <source>
        <dbReference type="ARBA" id="ARBA00007165"/>
    </source>
</evidence>
<dbReference type="InterPro" id="IPR045214">
    <property type="entry name" value="Surf1/Surf4"/>
</dbReference>
<keyword evidence="5 6" id="KW-0472">Membrane</keyword>
<dbReference type="CDD" id="cd06662">
    <property type="entry name" value="SURF1"/>
    <property type="match status" value="1"/>
</dbReference>
<dbReference type="Proteomes" id="UP000198967">
    <property type="component" value="Unassembled WGS sequence"/>
</dbReference>
<keyword evidence="3 6" id="KW-0812">Transmembrane</keyword>
<dbReference type="AlphaFoldDB" id="A0A1G7JI38"/>
<evidence type="ECO:0000313" key="9">
    <source>
        <dbReference type="Proteomes" id="UP000198967"/>
    </source>
</evidence>